<dbReference type="PANTHER" id="PTHR15020">
    <property type="entry name" value="FLAVIN REDUCTASE-RELATED"/>
    <property type="match status" value="1"/>
</dbReference>
<dbReference type="Proteomes" id="UP001314263">
    <property type="component" value="Unassembled WGS sequence"/>
</dbReference>
<name>A0AAV1HY64_9CHLO</name>
<organism evidence="2 3">
    <name type="scientific">Coccomyxa viridis</name>
    <dbReference type="NCBI Taxonomy" id="1274662"/>
    <lineage>
        <taxon>Eukaryota</taxon>
        <taxon>Viridiplantae</taxon>
        <taxon>Chlorophyta</taxon>
        <taxon>core chlorophytes</taxon>
        <taxon>Trebouxiophyceae</taxon>
        <taxon>Trebouxiophyceae incertae sedis</taxon>
        <taxon>Coccomyxaceae</taxon>
        <taxon>Coccomyxa</taxon>
    </lineage>
</organism>
<dbReference type="PANTHER" id="PTHR15020:SF11">
    <property type="entry name" value="OS06G0360300 PROTEIN"/>
    <property type="match status" value="1"/>
</dbReference>
<evidence type="ECO:0000313" key="2">
    <source>
        <dbReference type="EMBL" id="CAK0764192.1"/>
    </source>
</evidence>
<proteinExistence type="predicted"/>
<keyword evidence="3" id="KW-1185">Reference proteome</keyword>
<protein>
    <recommendedName>
        <fullName evidence="1">NAD(P)-binding domain-containing protein</fullName>
    </recommendedName>
</protein>
<dbReference type="Gene3D" id="3.40.50.720">
    <property type="entry name" value="NAD(P)-binding Rossmann-like Domain"/>
    <property type="match status" value="1"/>
</dbReference>
<evidence type="ECO:0000259" key="1">
    <source>
        <dbReference type="Pfam" id="PF13460"/>
    </source>
</evidence>
<dbReference type="InterPro" id="IPR036291">
    <property type="entry name" value="NAD(P)-bd_dom_sf"/>
</dbReference>
<reference evidence="2 3" key="1">
    <citation type="submission" date="2023-10" db="EMBL/GenBank/DDBJ databases">
        <authorList>
            <person name="Maclean D."/>
            <person name="Macfadyen A."/>
        </authorList>
    </citation>
    <scope>NUCLEOTIDE SEQUENCE [LARGE SCALE GENOMIC DNA]</scope>
</reference>
<sequence length="237" mass="25025">MAATAVIGAGGPTGSECIKRLLELGQPAVAIVRNPDKYKNTFDKDKNLTLLSGDVTDAASLKKAFHEGQVKRVIFAASGKTYWSAKSVDEKGVGNTIEAASSSNIDRIVLVSSALVTPKNRFHPIRLILNNIRWGLMDAKFRGENLLREGKVPYTVVRPGGLTNDPPGQKSIVAAQGDSGSAGRIARADVARVCVAALSAPAAKNVTLELFSKDGSPAADQMSTIFNGLKPDNAPQQ</sequence>
<dbReference type="AlphaFoldDB" id="A0AAV1HY64"/>
<dbReference type="Pfam" id="PF13460">
    <property type="entry name" value="NAD_binding_10"/>
    <property type="match status" value="1"/>
</dbReference>
<dbReference type="EMBL" id="CAUYUE010000004">
    <property type="protein sequence ID" value="CAK0764192.1"/>
    <property type="molecule type" value="Genomic_DNA"/>
</dbReference>
<feature type="domain" description="NAD(P)-binding" evidence="1">
    <location>
        <begin position="8"/>
        <end position="201"/>
    </location>
</feature>
<dbReference type="CDD" id="cd05243">
    <property type="entry name" value="SDR_a5"/>
    <property type="match status" value="1"/>
</dbReference>
<dbReference type="SUPFAM" id="SSF51735">
    <property type="entry name" value="NAD(P)-binding Rossmann-fold domains"/>
    <property type="match status" value="1"/>
</dbReference>
<accession>A0AAV1HY64</accession>
<evidence type="ECO:0000313" key="3">
    <source>
        <dbReference type="Proteomes" id="UP001314263"/>
    </source>
</evidence>
<gene>
    <name evidence="2" type="ORF">CVIRNUC_003133</name>
</gene>
<dbReference type="InterPro" id="IPR016040">
    <property type="entry name" value="NAD(P)-bd_dom"/>
</dbReference>
<comment type="caution">
    <text evidence="2">The sequence shown here is derived from an EMBL/GenBank/DDBJ whole genome shotgun (WGS) entry which is preliminary data.</text>
</comment>